<comment type="caution">
    <text evidence="2">The sequence shown here is derived from an EMBL/GenBank/DDBJ whole genome shotgun (WGS) entry which is preliminary data.</text>
</comment>
<name>A0A5B0LKA5_PUCGR</name>
<proteinExistence type="predicted"/>
<dbReference type="AlphaFoldDB" id="A0A5B0LKA5"/>
<feature type="region of interest" description="Disordered" evidence="1">
    <location>
        <begin position="1"/>
        <end position="20"/>
    </location>
</feature>
<gene>
    <name evidence="2" type="ORF">PGTUg99_016108</name>
</gene>
<accession>A0A5B0LKA5</accession>
<dbReference type="Proteomes" id="UP000325313">
    <property type="component" value="Unassembled WGS sequence"/>
</dbReference>
<protein>
    <submittedName>
        <fullName evidence="2">Uncharacterized protein</fullName>
    </submittedName>
</protein>
<evidence type="ECO:0000256" key="1">
    <source>
        <dbReference type="SAM" id="MobiDB-lite"/>
    </source>
</evidence>
<feature type="compositionally biased region" description="Basic residues" evidence="1">
    <location>
        <begin position="9"/>
        <end position="20"/>
    </location>
</feature>
<sequence>MVKSLIQHRTGKYGPLRRPHNATFGRAWKRSSASRNPDWWQRINVAVGGGLVHRDVARRLPGEGVLPFSSVPRKPAFGQVAGVIVGRAYTCDGR</sequence>
<dbReference type="EMBL" id="VDEP01000513">
    <property type="protein sequence ID" value="KAA1064333.1"/>
    <property type="molecule type" value="Genomic_DNA"/>
</dbReference>
<evidence type="ECO:0000313" key="2">
    <source>
        <dbReference type="EMBL" id="KAA1064333.1"/>
    </source>
</evidence>
<reference evidence="2 3" key="1">
    <citation type="submission" date="2019-05" db="EMBL/GenBank/DDBJ databases">
        <title>Emergence of the Ug99 lineage of the wheat stem rust pathogen through somatic hybridization.</title>
        <authorList>
            <person name="Li F."/>
            <person name="Upadhyaya N.M."/>
            <person name="Sperschneider J."/>
            <person name="Matny O."/>
            <person name="Nguyen-Phuc H."/>
            <person name="Mago R."/>
            <person name="Raley C."/>
            <person name="Miller M.E."/>
            <person name="Silverstein K.A.T."/>
            <person name="Henningsen E."/>
            <person name="Hirsch C.D."/>
            <person name="Visser B."/>
            <person name="Pretorius Z.A."/>
            <person name="Steffenson B.J."/>
            <person name="Schwessinger B."/>
            <person name="Dodds P.N."/>
            <person name="Figueroa M."/>
        </authorList>
    </citation>
    <scope>NUCLEOTIDE SEQUENCE [LARGE SCALE GENOMIC DNA]</scope>
    <source>
        <strain evidence="2 3">Ug99</strain>
    </source>
</reference>
<evidence type="ECO:0000313" key="3">
    <source>
        <dbReference type="Proteomes" id="UP000325313"/>
    </source>
</evidence>
<organism evidence="2 3">
    <name type="scientific">Puccinia graminis f. sp. tritici</name>
    <dbReference type="NCBI Taxonomy" id="56615"/>
    <lineage>
        <taxon>Eukaryota</taxon>
        <taxon>Fungi</taxon>
        <taxon>Dikarya</taxon>
        <taxon>Basidiomycota</taxon>
        <taxon>Pucciniomycotina</taxon>
        <taxon>Pucciniomycetes</taxon>
        <taxon>Pucciniales</taxon>
        <taxon>Pucciniaceae</taxon>
        <taxon>Puccinia</taxon>
    </lineage>
</organism>